<protein>
    <recommendedName>
        <fullName evidence="6">GH10 domain-containing protein</fullName>
    </recommendedName>
</protein>
<feature type="chain" id="PRO_5015785954" description="GH10 domain-containing protein" evidence="5">
    <location>
        <begin position="19"/>
        <end position="1578"/>
    </location>
</feature>
<dbReference type="PRINTS" id="PR00134">
    <property type="entry name" value="GLHYDRLASE10"/>
</dbReference>
<evidence type="ECO:0000256" key="5">
    <source>
        <dbReference type="SAM" id="SignalP"/>
    </source>
</evidence>
<keyword evidence="5" id="KW-0732">Signal</keyword>
<dbReference type="SUPFAM" id="SSF49785">
    <property type="entry name" value="Galactose-binding domain-like"/>
    <property type="match status" value="2"/>
</dbReference>
<dbReference type="Pfam" id="PF18459">
    <property type="entry name" value="PCSK9_C1"/>
    <property type="match status" value="1"/>
</dbReference>
<feature type="signal peptide" evidence="5">
    <location>
        <begin position="1"/>
        <end position="18"/>
    </location>
</feature>
<dbReference type="Gene3D" id="2.60.120.260">
    <property type="entry name" value="Galactose-binding domain-like"/>
    <property type="match status" value="2"/>
</dbReference>
<dbReference type="InterPro" id="IPR017853">
    <property type="entry name" value="GH"/>
</dbReference>
<keyword evidence="4" id="KW-0624">Polysaccharide degradation</keyword>
<evidence type="ECO:0000313" key="8">
    <source>
        <dbReference type="Proteomes" id="UP000245119"/>
    </source>
</evidence>
<dbReference type="InterPro" id="IPR041254">
    <property type="entry name" value="PCSK9_C1"/>
</dbReference>
<dbReference type="SMART" id="SM00633">
    <property type="entry name" value="Glyco_10"/>
    <property type="match status" value="1"/>
</dbReference>
<evidence type="ECO:0000256" key="3">
    <source>
        <dbReference type="ARBA" id="ARBA00023277"/>
    </source>
</evidence>
<keyword evidence="8" id="KW-1185">Reference proteome</keyword>
<comment type="similarity">
    <text evidence="1">Belongs to the glycosyl hydrolase 10 (cellulase F) family.</text>
</comment>
<dbReference type="OrthoDB" id="1650875at2759"/>
<evidence type="ECO:0000259" key="6">
    <source>
        <dbReference type="PROSITE" id="PS51760"/>
    </source>
</evidence>
<reference evidence="7 8" key="1">
    <citation type="submission" date="2018-04" db="EMBL/GenBank/DDBJ databases">
        <title>The genome of golden apple snail Pomacea canaliculata provides insight into stress tolerance and invasive adaptation.</title>
        <authorList>
            <person name="Liu C."/>
            <person name="Liu B."/>
            <person name="Ren Y."/>
            <person name="Zhang Y."/>
            <person name="Wang H."/>
            <person name="Li S."/>
            <person name="Jiang F."/>
            <person name="Yin L."/>
            <person name="Zhang G."/>
            <person name="Qian W."/>
            <person name="Fan W."/>
        </authorList>
    </citation>
    <scope>NUCLEOTIDE SEQUENCE [LARGE SCALE GENOMIC DNA]</scope>
    <source>
        <strain evidence="7">SZHN2017</strain>
        <tissue evidence="7">Muscle</tissue>
    </source>
</reference>
<evidence type="ECO:0000256" key="2">
    <source>
        <dbReference type="ARBA" id="ARBA00022801"/>
    </source>
</evidence>
<dbReference type="GO" id="GO:0000272">
    <property type="term" value="P:polysaccharide catabolic process"/>
    <property type="evidence" value="ECO:0007669"/>
    <property type="project" value="UniProtKB-KW"/>
</dbReference>
<proteinExistence type="inferred from homology"/>
<evidence type="ECO:0000313" key="7">
    <source>
        <dbReference type="EMBL" id="PVD19499.1"/>
    </source>
</evidence>
<dbReference type="SUPFAM" id="SSF51445">
    <property type="entry name" value="(Trans)glycosidases"/>
    <property type="match status" value="2"/>
</dbReference>
<sequence length="1578" mass="174097">MGSGSIFVLLILLEVGRGQNLLRNPSFEGDLRGSWDNNGFTMERVSGDTVDGRFALKASARDRETEGPLQTLATLKPNGRYEMSVYVKLLNDINGKVWQSIKVNMQFHFTDKDEIGSYFIATRNLVSASMGWIQVNGSLSAPVRAFNWVRIAIRGPDAGVNFMVDKATLYEIPENTNWFADSQANIDKYRKSNANIRFSLPAGVPASVFDVQVTLKKHSFLFGGKAKDTLIAQQPINEYSKLFYYMFNWGAVQSYKWKYDKGTRTSPDFGNALSATDALRANGLKVRGHSIFWDVQDNIPPWVLALSGKELRDELDKHLLYMCNITRGKLEHIDVQNEHTHGLYYEQKLQDKNITKNFYRKMRACDNTTKLFFNDYQAIDIGPSTEEYYQLMKEYLAEGVPVHGLGVQGHTKLYMIPDPTMMWIIEPGQRFICLLKKEWTTNVVRNLASGLNLAFRGFMGDYEVVVRRSGVPIQVERFTLVKAGASVDIKITSSTTAVPVVQERDYVPRCVSHRDQAGLGQKSTSSFSRSLFCNNVVSEPSGASEDEEATAMCAPSQVMTGCSSFQNYLQWTRKGEKIVIENGVVKCKAYNGRNSPTGVRAMARCCSVSGLTCDYRVAGPSFPFNGAQAEAVCPLTTTPLGCSSYSRYPDMDGAYANSTANSCVAQSGNPTSSNPAESSGSTAFAACCSAPGMSCIRVSTPMTSLAAGNQQYVSCPYGYTMTSCDYFAADGRAAGAGIVEANGSSYCVAVMGDNLPAGSKGVVGTASCCSVGAEESDSCTQQLDEEGRWVIFPYLQQKILRVIKMRNIVFLFVLMVGASQSQNLLDNPSFEGDLRGTWENNGFLMERVSGDTVDGNFALKASDRDRDVEGPSQVVRGLKPNGRYELNLYIKLLNDVKGSLYQKIRVSMQFLFVDSGTYAIAFRSLCDSSMGWIHVNGSMNAPLKAFTTVRLGLRGPDAGVNFLMDNASLYEIPENTKWIADSYSMIDKYRKSNVDISFTTPSDVSPSAFDVQIRLKKHLFPFGVKVKDTQISATSNDEYTNLVVNMFNWATVQSYKWKFDKGDRYNPDFSNALTATNILVAKGLKVRAHNLLWDVPDNIPDWVLALSGQELRDELDKHVQYMCTLALGKVTHWDVMNEHTHGLYYEEKLQDQNFTKNLFRQMRKCDSSAKLYFNDYQAVDIGGSTQEYYHLMKEYLAQKVPVDGLGVQGHVQTDTTPDPTMIWSPDHVQRADWIEDAMRALFSHPAMKGIVYWSFWDLDTGNVNRELIQGTDVKIIEPGQRFFCLLKKEWTTTVTKNLGDGLNFALRGFHGDYEVIVRRSGVPIQVERFSLGPSDLAVNIQVPDITTAVNVPEDKDYVPRCVSHRGQRSLGLQSTSSTNTQLTCVNVESTPSGGNEDDVASVTCGTDSVMTGCTSYKNGMVGTRKGEQIVFEKGLAVCRALNGRNSPEGCSSYSRYPDMDGVYIDDSSNSCVAQSGHPSSTSPSEHSGSVAYAACCSAPGLSCVRVSSLPTTLRTGEYQEVTCLSGYVMVSCSSFASDGRSGGSRIVDVSGVDKCRAFLGDNLPSGSRDITATATCCK</sequence>
<dbReference type="PROSITE" id="PS51760">
    <property type="entry name" value="GH10_2"/>
    <property type="match status" value="1"/>
</dbReference>
<dbReference type="InterPro" id="IPR008979">
    <property type="entry name" value="Galactose-bd-like_sf"/>
</dbReference>
<dbReference type="PANTHER" id="PTHR31490">
    <property type="entry name" value="GLYCOSYL HYDROLASE"/>
    <property type="match status" value="1"/>
</dbReference>
<keyword evidence="2" id="KW-0378">Hydrolase</keyword>
<evidence type="ECO:0000256" key="4">
    <source>
        <dbReference type="ARBA" id="ARBA00023326"/>
    </source>
</evidence>
<comment type="caution">
    <text evidence="7">The sequence shown here is derived from an EMBL/GenBank/DDBJ whole genome shotgun (WGS) entry which is preliminary data.</text>
</comment>
<dbReference type="Pfam" id="PF00331">
    <property type="entry name" value="Glyco_hydro_10"/>
    <property type="match status" value="2"/>
</dbReference>
<gene>
    <name evidence="7" type="ORF">C0Q70_19988</name>
</gene>
<dbReference type="Gene3D" id="3.20.20.80">
    <property type="entry name" value="Glycosidases"/>
    <property type="match status" value="2"/>
</dbReference>
<organism evidence="7 8">
    <name type="scientific">Pomacea canaliculata</name>
    <name type="common">Golden apple snail</name>
    <dbReference type="NCBI Taxonomy" id="400727"/>
    <lineage>
        <taxon>Eukaryota</taxon>
        <taxon>Metazoa</taxon>
        <taxon>Spiralia</taxon>
        <taxon>Lophotrochozoa</taxon>
        <taxon>Mollusca</taxon>
        <taxon>Gastropoda</taxon>
        <taxon>Caenogastropoda</taxon>
        <taxon>Architaenioglossa</taxon>
        <taxon>Ampullarioidea</taxon>
        <taxon>Ampullariidae</taxon>
        <taxon>Pomacea</taxon>
    </lineage>
</organism>
<dbReference type="PANTHER" id="PTHR31490:SF1">
    <property type="entry name" value="ENDO-1,4-BETA-XYLANASE 1"/>
    <property type="match status" value="1"/>
</dbReference>
<dbReference type="Gene3D" id="2.60.120.690">
    <property type="entry name" value="Proprotein convertase subtilisin/kexin type 9"/>
    <property type="match status" value="3"/>
</dbReference>
<dbReference type="InterPro" id="IPR044846">
    <property type="entry name" value="GH10"/>
</dbReference>
<dbReference type="InterPro" id="IPR001000">
    <property type="entry name" value="GH10_dom"/>
</dbReference>
<evidence type="ECO:0000256" key="1">
    <source>
        <dbReference type="ARBA" id="ARBA00007495"/>
    </source>
</evidence>
<dbReference type="Proteomes" id="UP000245119">
    <property type="component" value="Linkage Group LG13"/>
</dbReference>
<accession>A0A2T7NEA4</accession>
<dbReference type="EMBL" id="PZQS01000013">
    <property type="protein sequence ID" value="PVD19499.1"/>
    <property type="molecule type" value="Genomic_DNA"/>
</dbReference>
<name>A0A2T7NEA4_POMCA</name>
<dbReference type="GO" id="GO:0031176">
    <property type="term" value="F:endo-1,4-beta-xylanase activity"/>
    <property type="evidence" value="ECO:0007669"/>
    <property type="project" value="UniProtKB-ARBA"/>
</dbReference>
<feature type="domain" description="GH10" evidence="6">
    <location>
        <begin position="1032"/>
        <end position="1211"/>
    </location>
</feature>
<keyword evidence="3" id="KW-0119">Carbohydrate metabolism</keyword>